<accession>A0A2P2QG53</accession>
<reference evidence="1" key="1">
    <citation type="submission" date="2018-02" db="EMBL/GenBank/DDBJ databases">
        <title>Rhizophora mucronata_Transcriptome.</title>
        <authorList>
            <person name="Meera S.P."/>
            <person name="Sreeshan A."/>
            <person name="Augustine A."/>
        </authorList>
    </citation>
    <scope>NUCLEOTIDE SEQUENCE</scope>
    <source>
        <tissue evidence="1">Leaf</tissue>
    </source>
</reference>
<name>A0A2P2QG53_RHIMU</name>
<dbReference type="AlphaFoldDB" id="A0A2P2QG53"/>
<proteinExistence type="predicted"/>
<sequence length="47" mass="5421">MPEVLQMLLSETLNHLKNINTSTRQKELIIPTLCDFRKDVKSAPPKE</sequence>
<organism evidence="1">
    <name type="scientific">Rhizophora mucronata</name>
    <name type="common">Asiatic mangrove</name>
    <dbReference type="NCBI Taxonomy" id="61149"/>
    <lineage>
        <taxon>Eukaryota</taxon>
        <taxon>Viridiplantae</taxon>
        <taxon>Streptophyta</taxon>
        <taxon>Embryophyta</taxon>
        <taxon>Tracheophyta</taxon>
        <taxon>Spermatophyta</taxon>
        <taxon>Magnoliopsida</taxon>
        <taxon>eudicotyledons</taxon>
        <taxon>Gunneridae</taxon>
        <taxon>Pentapetalae</taxon>
        <taxon>rosids</taxon>
        <taxon>fabids</taxon>
        <taxon>Malpighiales</taxon>
        <taxon>Rhizophoraceae</taxon>
        <taxon>Rhizophora</taxon>
    </lineage>
</organism>
<protein>
    <submittedName>
        <fullName evidence="1">Uncharacterized protein</fullName>
    </submittedName>
</protein>
<dbReference type="EMBL" id="GGEC01085489">
    <property type="protein sequence ID" value="MBX65973.1"/>
    <property type="molecule type" value="Transcribed_RNA"/>
</dbReference>
<evidence type="ECO:0000313" key="1">
    <source>
        <dbReference type="EMBL" id="MBX65973.1"/>
    </source>
</evidence>